<evidence type="ECO:0000259" key="16">
    <source>
        <dbReference type="PROSITE" id="PS51910"/>
    </source>
</evidence>
<keyword evidence="14" id="KW-0395">Inflammatory response</keyword>
<evidence type="ECO:0000256" key="13">
    <source>
        <dbReference type="ARBA" id="ARBA00023180"/>
    </source>
</evidence>
<dbReference type="PaxDb" id="9823-ENSSSCP00000007249"/>
<keyword evidence="12" id="KW-1015">Disulfide bond</keyword>
<evidence type="ECO:0000256" key="9">
    <source>
        <dbReference type="ARBA" id="ARBA00022703"/>
    </source>
</evidence>
<dbReference type="GO" id="GO:0005783">
    <property type="term" value="C:endoplasmic reticulum"/>
    <property type="evidence" value="ECO:0007669"/>
    <property type="project" value="UniProtKB-SubCell"/>
</dbReference>
<dbReference type="GeneID" id="100037944"/>
<dbReference type="CDD" id="cd02872">
    <property type="entry name" value="GH18_chitolectin_chitotriosidase"/>
    <property type="match status" value="1"/>
</dbReference>
<keyword evidence="11" id="KW-0256">Endoplasmic reticulum</keyword>
<feature type="chain" id="PRO_5044604869" description="Chitinase-3-like protein 1" evidence="15">
    <location>
        <begin position="27"/>
        <end position="392"/>
    </location>
</feature>
<dbReference type="Pfam" id="PF00704">
    <property type="entry name" value="Glyco_hydro_18"/>
    <property type="match status" value="1"/>
</dbReference>
<feature type="signal peptide" evidence="15">
    <location>
        <begin position="1"/>
        <end position="26"/>
    </location>
</feature>
<evidence type="ECO:0000313" key="19">
    <source>
        <dbReference type="Proteomes" id="UP000008227"/>
    </source>
</evidence>
<evidence type="ECO:0000256" key="10">
    <source>
        <dbReference type="ARBA" id="ARBA00022734"/>
    </source>
</evidence>
<keyword evidence="10" id="KW-0430">Lectin</keyword>
<keyword evidence="7" id="KW-0964">Secreted</keyword>
<dbReference type="CTD" id="1117"/>
<dbReference type="OrthoDB" id="76388at2759"/>
<dbReference type="GO" id="GO:0006915">
    <property type="term" value="P:apoptotic process"/>
    <property type="evidence" value="ECO:0007669"/>
    <property type="project" value="UniProtKB-KW"/>
</dbReference>
<evidence type="ECO:0000256" key="3">
    <source>
        <dbReference type="ARBA" id="ARBA00004556"/>
    </source>
</evidence>
<evidence type="ECO:0000256" key="8">
    <source>
        <dbReference type="ARBA" id="ARBA00022529"/>
    </source>
</evidence>
<keyword evidence="15" id="KW-0732">Signal</keyword>
<dbReference type="InterPro" id="IPR001223">
    <property type="entry name" value="Glyco_hydro18_cat"/>
</dbReference>
<reference evidence="18" key="3">
    <citation type="journal article" date="2020" name="Gigascience">
        <title>An improved pig reference genome sequence to enable pig genetics and genomics research.</title>
        <authorList>
            <person name="Warr A."/>
            <person name="Affara N."/>
            <person name="Aken B."/>
            <person name="Beiki H."/>
            <person name="Bickhart D.M."/>
            <person name="Billis K."/>
            <person name="Chow W."/>
            <person name="Eory L."/>
            <person name="Finlayson H.A."/>
            <person name="Flicek P."/>
            <person name="Giron C.G."/>
            <person name="Griffin D.K."/>
            <person name="Hall R."/>
            <person name="Hannum G."/>
            <person name="Hourlier T."/>
            <person name="Howe K."/>
            <person name="Hume D.A."/>
            <person name="Izuogu O."/>
            <person name="Kim K."/>
            <person name="Koren S."/>
            <person name="Liu H."/>
            <person name="Manchanda N."/>
            <person name="Martin F.J."/>
            <person name="Nonneman D.J."/>
            <person name="O'Connor R.E."/>
            <person name="Phillippy A.M."/>
            <person name="Rohrer G.A."/>
            <person name="Rosen B.D."/>
            <person name="Rund L.A."/>
            <person name="Sargent C.A."/>
            <person name="Schook L.B."/>
            <person name="Schroeder S.G."/>
            <person name="Schwartz A.S."/>
            <person name="Skinner B.M."/>
            <person name="Talbot R."/>
            <person name="Tseng E."/>
            <person name="Tuggle C.K."/>
            <person name="Watson M."/>
            <person name="Smith T.P.L."/>
            <person name="Archibald A.L."/>
        </authorList>
    </citation>
    <scope>NUCLEOTIDE SEQUENCE [LARGE SCALE GENOMIC DNA]</scope>
    <source>
        <strain evidence="18">Duroc</strain>
    </source>
</reference>
<evidence type="ECO:0000313" key="18">
    <source>
        <dbReference type="Ensembl" id="ENSSSCP00000063955.1"/>
    </source>
</evidence>
<evidence type="ECO:0000256" key="14">
    <source>
        <dbReference type="ARBA" id="ARBA00023198"/>
    </source>
</evidence>
<sequence length="392" mass="43446">MGAITMDQKSLWAGLVVLLLLQEGSAYKLVCYFTSWSQDRQEPGKFTLESADPFLCSHLIYSFASISDNKVVIKDKNDAMLYQTIKSLKTKNPKLKILLSIGGYLFGSKGFHPMVDSSKSRLEFINSVIPFLRNHNFDGLDISWIYPDVKDNSLFIVLIHELAEAFQQDSVKSSKERLLLTAGVSAGRQIIDNSYQIKKLAKELDFINLLSFDFHGSWEKPLVTGHNSPLRKGQLDRGTTSYYNVEYAVGYWLNKGMPAEKVVMGIPTYGRSFTLASAETAVGAPASGPGAAGPITESSGFLAYYEICQFLQGAKIMRLQDQQVPYAVKGNQWVGYDDVESVESKVQFLKSLNLAGAMIWSIDMDDFTGKSCSQGPYPLVQAVKRSLGSLGR</sequence>
<dbReference type="InterPro" id="IPR050314">
    <property type="entry name" value="Glycosyl_Hydrlase_18"/>
</dbReference>
<gene>
    <name evidence="18 20" type="primary">CHI3L2</name>
</gene>
<comment type="similarity">
    <text evidence="4">Belongs to the glycosyl hydrolase 18 family.</text>
</comment>
<dbReference type="FunFam" id="3.20.20.80:FF:000047">
    <property type="entry name" value="Chitinase-3-like protein 1"/>
    <property type="match status" value="1"/>
</dbReference>
<accession>A0A480IH47</accession>
<organism evidence="17">
    <name type="scientific">Sus scrofa</name>
    <name type="common">Pig</name>
    <dbReference type="NCBI Taxonomy" id="9823"/>
    <lineage>
        <taxon>Eukaryota</taxon>
        <taxon>Metazoa</taxon>
        <taxon>Chordata</taxon>
        <taxon>Craniata</taxon>
        <taxon>Vertebrata</taxon>
        <taxon>Euteleostomi</taxon>
        <taxon>Mammalia</taxon>
        <taxon>Eutheria</taxon>
        <taxon>Laurasiatheria</taxon>
        <taxon>Artiodactyla</taxon>
        <taxon>Suina</taxon>
        <taxon>Suidae</taxon>
        <taxon>Sus</taxon>
    </lineage>
</organism>
<keyword evidence="8" id="KW-0929">Antimicrobial</keyword>
<reference evidence="19" key="1">
    <citation type="submission" date="2009-11" db="EMBL/GenBank/DDBJ databases">
        <authorList>
            <consortium name="Porcine genome sequencing project"/>
        </authorList>
    </citation>
    <scope>NUCLEOTIDE SEQUENCE [LARGE SCALE GENOMIC DNA]</scope>
    <source>
        <strain evidence="19">Duroc</strain>
    </source>
</reference>
<dbReference type="InterPro" id="IPR011583">
    <property type="entry name" value="Chitinase_II/V-like_cat"/>
</dbReference>
<keyword evidence="13" id="KW-0325">Glycoprotein</keyword>
<dbReference type="KEGG" id="ssc:100037944"/>
<dbReference type="SMART" id="SM00636">
    <property type="entry name" value="Glyco_18"/>
    <property type="match status" value="1"/>
</dbReference>
<dbReference type="GeneTree" id="ENSGT00940000163351"/>
<dbReference type="PANTHER" id="PTHR11177">
    <property type="entry name" value="CHITINASE"/>
    <property type="match status" value="1"/>
</dbReference>
<proteinExistence type="inferred from homology"/>
<evidence type="ECO:0000256" key="4">
    <source>
        <dbReference type="ARBA" id="ARBA00009336"/>
    </source>
</evidence>
<dbReference type="PANTHER" id="PTHR11177:SF82">
    <property type="entry name" value="CHITINASE-3-LIKE PROTEIN 2"/>
    <property type="match status" value="1"/>
</dbReference>
<protein>
    <recommendedName>
        <fullName evidence="6">Chitinase-3-like protein 1</fullName>
    </recommendedName>
</protein>
<comment type="subunit">
    <text evidence="5">Monomer.</text>
</comment>
<evidence type="ECO:0000313" key="17">
    <source>
        <dbReference type="EMBL" id="HDA36055.1"/>
    </source>
</evidence>
<dbReference type="SUPFAM" id="SSF54556">
    <property type="entry name" value="Chitinase insertion domain"/>
    <property type="match status" value="1"/>
</dbReference>
<dbReference type="InterPro" id="IPR029070">
    <property type="entry name" value="Chitinase_insertion_sf"/>
</dbReference>
<dbReference type="GO" id="GO:0008061">
    <property type="term" value="F:chitin binding"/>
    <property type="evidence" value="ECO:0007669"/>
    <property type="project" value="Ensembl"/>
</dbReference>
<dbReference type="Proteomes" id="UP000008227">
    <property type="component" value="Chromosome 4"/>
</dbReference>
<dbReference type="ExpressionAtlas" id="A0A480IH47">
    <property type="expression patterns" value="baseline and differential"/>
</dbReference>
<reference evidence="17" key="2">
    <citation type="journal article" date="2019" name="PeerJ">
        <title>Genes of the pig, Sus scrofa, reconstructed with EvidentialGene.</title>
        <authorList>
            <person name="Gilbert D.G."/>
        </authorList>
    </citation>
    <scope>NUCLEOTIDE SEQUENCE</scope>
</reference>
<name>A0A480IH47_PIG</name>
<dbReference type="SUPFAM" id="SSF51445">
    <property type="entry name" value="(Trans)glycosidases"/>
    <property type="match status" value="1"/>
</dbReference>
<keyword evidence="19" id="KW-1185">Reference proteome</keyword>
<dbReference type="GO" id="GO:0005576">
    <property type="term" value="C:extracellular region"/>
    <property type="evidence" value="ECO:0000318"/>
    <property type="project" value="GO_Central"/>
</dbReference>
<dbReference type="Gene3D" id="3.20.20.80">
    <property type="entry name" value="Glycosidases"/>
    <property type="match status" value="1"/>
</dbReference>
<dbReference type="Gene3D" id="3.10.50.10">
    <property type="match status" value="1"/>
</dbReference>
<dbReference type="GO" id="GO:0006954">
    <property type="term" value="P:inflammatory response"/>
    <property type="evidence" value="ECO:0007669"/>
    <property type="project" value="UniProtKB-KW"/>
</dbReference>
<evidence type="ECO:0000256" key="2">
    <source>
        <dbReference type="ARBA" id="ARBA00004240"/>
    </source>
</evidence>
<evidence type="ECO:0000256" key="11">
    <source>
        <dbReference type="ARBA" id="ARBA00022824"/>
    </source>
</evidence>
<dbReference type="FunFam" id="3.10.50.10:FF:000001">
    <property type="entry name" value="Chitinase 3-like 1"/>
    <property type="match status" value="1"/>
</dbReference>
<comment type="subcellular location">
    <subcellularLocation>
        <location evidence="3">Cytoplasm</location>
        <location evidence="3">Perinuclear region</location>
    </subcellularLocation>
    <subcellularLocation>
        <location evidence="2">Endoplasmic reticulum</location>
    </subcellularLocation>
    <subcellularLocation>
        <location evidence="1">Secreted</location>
        <location evidence="1">Extracellular space</location>
    </subcellularLocation>
</comment>
<dbReference type="RefSeq" id="XP_003481539.1">
    <property type="nucleotide sequence ID" value="XM_003481491.4"/>
</dbReference>
<dbReference type="EMBL" id="DQIR01080579">
    <property type="protein sequence ID" value="HDA36055.1"/>
    <property type="molecule type" value="Transcribed_RNA"/>
</dbReference>
<evidence type="ECO:0000313" key="20">
    <source>
        <dbReference type="VGNC" id="VGNC:86640"/>
    </source>
</evidence>
<evidence type="ECO:0000256" key="7">
    <source>
        <dbReference type="ARBA" id="ARBA00022525"/>
    </source>
</evidence>
<dbReference type="PROSITE" id="PS51910">
    <property type="entry name" value="GH18_2"/>
    <property type="match status" value="1"/>
</dbReference>
<dbReference type="VGNC" id="VGNC:86640">
    <property type="gene designation" value="CHI3L2"/>
</dbReference>
<reference evidence="18" key="4">
    <citation type="submission" date="2025-05" db="UniProtKB">
        <authorList>
            <consortium name="Ensembl"/>
        </authorList>
    </citation>
    <scope>IDENTIFICATION</scope>
</reference>
<dbReference type="InterPro" id="IPR017853">
    <property type="entry name" value="GH"/>
</dbReference>
<evidence type="ECO:0000256" key="5">
    <source>
        <dbReference type="ARBA" id="ARBA00011245"/>
    </source>
</evidence>
<dbReference type="GO" id="GO:0006032">
    <property type="term" value="P:chitin catabolic process"/>
    <property type="evidence" value="ECO:0000318"/>
    <property type="project" value="GO_Central"/>
</dbReference>
<dbReference type="Ensembl" id="ENSSSCT00000073484.2">
    <property type="protein sequence ID" value="ENSSSCP00000063955.1"/>
    <property type="gene ID" value="ENSSSCG00000006796.5"/>
</dbReference>
<dbReference type="GO" id="GO:0005975">
    <property type="term" value="P:carbohydrate metabolic process"/>
    <property type="evidence" value="ECO:0007669"/>
    <property type="project" value="InterPro"/>
</dbReference>
<evidence type="ECO:0000256" key="15">
    <source>
        <dbReference type="SAM" id="SignalP"/>
    </source>
</evidence>
<dbReference type="EMBL" id="DQIR01144585">
    <property type="protein sequence ID" value="HDB00062.1"/>
    <property type="molecule type" value="Transcribed_RNA"/>
</dbReference>
<dbReference type="GO" id="GO:0048471">
    <property type="term" value="C:perinuclear region of cytoplasm"/>
    <property type="evidence" value="ECO:0007669"/>
    <property type="project" value="UniProtKB-SubCell"/>
</dbReference>
<keyword evidence="9" id="KW-0053">Apoptosis</keyword>
<evidence type="ECO:0000256" key="1">
    <source>
        <dbReference type="ARBA" id="ARBA00004239"/>
    </source>
</evidence>
<feature type="domain" description="GH18" evidence="16">
    <location>
        <begin position="27"/>
        <end position="390"/>
    </location>
</feature>
<evidence type="ECO:0000256" key="12">
    <source>
        <dbReference type="ARBA" id="ARBA00023157"/>
    </source>
</evidence>
<dbReference type="EMBL" id="DQIR01179186">
    <property type="protein sequence ID" value="HDB34663.1"/>
    <property type="molecule type" value="Transcribed_RNA"/>
</dbReference>
<dbReference type="Bgee" id="ENSSSCG00000006796">
    <property type="expression patterns" value="Expressed in tonsil and 21 other cell types or tissues"/>
</dbReference>
<dbReference type="GO" id="GO:0030246">
    <property type="term" value="F:carbohydrate binding"/>
    <property type="evidence" value="ECO:0007669"/>
    <property type="project" value="UniProtKB-KW"/>
</dbReference>
<evidence type="ECO:0000256" key="6">
    <source>
        <dbReference type="ARBA" id="ARBA00017545"/>
    </source>
</evidence>
<dbReference type="AlphaFoldDB" id="A0A480IH47"/>